<reference evidence="1 2" key="1">
    <citation type="submission" date="2021-01" db="EMBL/GenBank/DDBJ databases">
        <title>Whole genome shotgun sequence of Verrucosispora lutea NBRC 106530.</title>
        <authorList>
            <person name="Komaki H."/>
            <person name="Tamura T."/>
        </authorList>
    </citation>
    <scope>NUCLEOTIDE SEQUENCE [LARGE SCALE GENOMIC DNA]</scope>
    <source>
        <strain evidence="1 2">NBRC 106530</strain>
    </source>
</reference>
<dbReference type="RefSeq" id="WP_204002871.1">
    <property type="nucleotide sequence ID" value="NZ_BOPB01000028.1"/>
</dbReference>
<protein>
    <submittedName>
        <fullName evidence="1">Uncharacterized protein</fullName>
    </submittedName>
</protein>
<keyword evidence="2" id="KW-1185">Reference proteome</keyword>
<dbReference type="EMBL" id="BOPB01000028">
    <property type="protein sequence ID" value="GIJ23883.1"/>
    <property type="molecule type" value="Genomic_DNA"/>
</dbReference>
<evidence type="ECO:0000313" key="1">
    <source>
        <dbReference type="EMBL" id="GIJ23883.1"/>
    </source>
</evidence>
<dbReference type="Proteomes" id="UP000643165">
    <property type="component" value="Unassembled WGS sequence"/>
</dbReference>
<accession>A0ABQ4J1J3</accession>
<comment type="caution">
    <text evidence="1">The sequence shown here is derived from an EMBL/GenBank/DDBJ whole genome shotgun (WGS) entry which is preliminary data.</text>
</comment>
<gene>
    <name evidence="1" type="ORF">Vlu01_45070</name>
</gene>
<organism evidence="1 2">
    <name type="scientific">Micromonospora lutea</name>
    <dbReference type="NCBI Taxonomy" id="419825"/>
    <lineage>
        <taxon>Bacteria</taxon>
        <taxon>Bacillati</taxon>
        <taxon>Actinomycetota</taxon>
        <taxon>Actinomycetes</taxon>
        <taxon>Micromonosporales</taxon>
        <taxon>Micromonosporaceae</taxon>
        <taxon>Micromonospora</taxon>
    </lineage>
</organism>
<sequence>MAAIPRQPAAADITAEFDKKIARYRQALDEGASPAVVGWIAEAEHQRDKALASRPAARESDAIDPMTAEDIASLIAELGNIAAALEEADPEDKLDLYRSLRLRLTYSAETQTAHADIDLGAHR</sequence>
<evidence type="ECO:0000313" key="2">
    <source>
        <dbReference type="Proteomes" id="UP000643165"/>
    </source>
</evidence>
<name>A0ABQ4J1J3_9ACTN</name>
<proteinExistence type="predicted"/>